<dbReference type="PANTHER" id="PTHR13887:SF47">
    <property type="entry name" value="CLPXP ADAPTER PROTEIN SPXH"/>
    <property type="match status" value="1"/>
</dbReference>
<dbReference type="eggNOG" id="COG2761">
    <property type="taxonomic scope" value="Bacteria"/>
</dbReference>
<evidence type="ECO:0000313" key="4">
    <source>
        <dbReference type="Proteomes" id="UP000030401"/>
    </source>
</evidence>
<dbReference type="Proteomes" id="UP000030401">
    <property type="component" value="Unassembled WGS sequence"/>
</dbReference>
<dbReference type="CDD" id="cd03025">
    <property type="entry name" value="DsbA_FrnE_like"/>
    <property type="match status" value="1"/>
</dbReference>
<dbReference type="EMBL" id="AVPG01000005">
    <property type="protein sequence ID" value="KGX87716.1"/>
    <property type="molecule type" value="Genomic_DNA"/>
</dbReference>
<evidence type="ECO:0000256" key="2">
    <source>
        <dbReference type="HAMAP-Rule" id="MF_02245"/>
    </source>
</evidence>
<comment type="similarity">
    <text evidence="2">Belongs to the SpxH family.</text>
</comment>
<name>A0A0A5G3M0_9BACI</name>
<comment type="caution">
    <text evidence="3">The sequence shown here is derived from an EMBL/GenBank/DDBJ whole genome shotgun (WGS) entry which is preliminary data.</text>
</comment>
<keyword evidence="1 2" id="KW-0963">Cytoplasm</keyword>
<dbReference type="AlphaFoldDB" id="A0A0A5G3M0"/>
<accession>A0A0A5G3M0</accession>
<reference evidence="3 4" key="1">
    <citation type="submission" date="2013-08" db="EMBL/GenBank/DDBJ databases">
        <authorList>
            <person name="Huang J."/>
            <person name="Wang G."/>
        </authorList>
    </citation>
    <scope>NUCLEOTIDE SEQUENCE [LARGE SCALE GENOMIC DNA]</scope>
    <source>
        <strain evidence="3 4">JSM 072002</strain>
    </source>
</reference>
<comment type="subcellular location">
    <subcellularLocation>
        <location evidence="2">Cytoplasm</location>
    </subcellularLocation>
</comment>
<comment type="subunit">
    <text evidence="2">Interacts with Spx.</text>
</comment>
<dbReference type="STRING" id="1385512.N784_13950"/>
<organism evidence="3 4">
    <name type="scientific">Pontibacillus litoralis JSM 072002</name>
    <dbReference type="NCBI Taxonomy" id="1385512"/>
    <lineage>
        <taxon>Bacteria</taxon>
        <taxon>Bacillati</taxon>
        <taxon>Bacillota</taxon>
        <taxon>Bacilli</taxon>
        <taxon>Bacillales</taxon>
        <taxon>Bacillaceae</taxon>
        <taxon>Pontibacillus</taxon>
    </lineage>
</organism>
<dbReference type="OrthoDB" id="9813770at2"/>
<dbReference type="InterPro" id="IPR036249">
    <property type="entry name" value="Thioredoxin-like_sf"/>
</dbReference>
<protein>
    <recommendedName>
        <fullName evidence="2">ClpXP adapter protein SpxH</fullName>
    </recommendedName>
</protein>
<evidence type="ECO:0000256" key="1">
    <source>
        <dbReference type="ARBA" id="ARBA00022490"/>
    </source>
</evidence>
<keyword evidence="4" id="KW-1185">Reference proteome</keyword>
<evidence type="ECO:0000313" key="3">
    <source>
        <dbReference type="EMBL" id="KGX87716.1"/>
    </source>
</evidence>
<dbReference type="SUPFAM" id="SSF52833">
    <property type="entry name" value="Thioredoxin-like"/>
    <property type="match status" value="1"/>
</dbReference>
<comment type="function">
    <text evidence="2">Adapter protein required for efficient degradation of Spx by ClpXP under non-stress conditions. Interaction with Spx stabilizes Spx and exposes the C-terminus of Spx for recognition and proteolysis by ClpXP.</text>
</comment>
<dbReference type="Pfam" id="PF13743">
    <property type="entry name" value="Thioredoxin_5"/>
    <property type="match status" value="1"/>
</dbReference>
<dbReference type="GO" id="GO:0005737">
    <property type="term" value="C:cytoplasm"/>
    <property type="evidence" value="ECO:0007669"/>
    <property type="project" value="UniProtKB-SubCell"/>
</dbReference>
<sequence>MNNIRETIPTTQHSFSDLLNKPIEIYVFIDPLCPECWSLEPIIKKLMIEYGQYFTIRPIISGNLTSINAHSNQKTAELAKGWNLTLQNSQSCKEIKWPEDSICAPWMTALAIKAAELQGRKAGMKFLRKVQEALFIGKQNISSEEVFFSCASKVHLDMGEFKQDIHSDTAKRALQCDLTLTHEMDIDQTPAIVLFNQRQDEEGIKITGSYPYSIYVEVLHAMLQKKPTAAQKPSLVDFLQHHEFVGTKEIAEIYDWTETKAICEMKKLLLKQQVEQHAAKHDTFWRYTGC</sequence>
<proteinExistence type="inferred from homology"/>
<dbReference type="HAMAP" id="MF_02245">
    <property type="entry name" value="Adapter_SpxH"/>
    <property type="match status" value="1"/>
</dbReference>
<dbReference type="InterPro" id="IPR046404">
    <property type="entry name" value="Adapter_SpxH"/>
</dbReference>
<dbReference type="PANTHER" id="PTHR13887">
    <property type="entry name" value="GLUTATHIONE S-TRANSFERASE KAPPA"/>
    <property type="match status" value="1"/>
</dbReference>
<dbReference type="Gene3D" id="1.10.472.60">
    <property type="entry name" value="putative protein disulfide isomerase domain"/>
    <property type="match status" value="1"/>
</dbReference>
<gene>
    <name evidence="2" type="primary">spxH</name>
    <name evidence="3" type="ORF">N784_13950</name>
</gene>
<dbReference type="Gene3D" id="3.40.30.10">
    <property type="entry name" value="Glutaredoxin"/>
    <property type="match status" value="1"/>
</dbReference>